<keyword evidence="2" id="KW-1185">Reference proteome</keyword>
<proteinExistence type="predicted"/>
<name>A0ACC3BYH6_PYRYE</name>
<gene>
    <name evidence="1" type="ORF">I4F81_005664</name>
</gene>
<evidence type="ECO:0000313" key="1">
    <source>
        <dbReference type="EMBL" id="KAK1863101.1"/>
    </source>
</evidence>
<comment type="caution">
    <text evidence="1">The sequence shown here is derived from an EMBL/GenBank/DDBJ whole genome shotgun (WGS) entry which is preliminary data.</text>
</comment>
<sequence length="437" mass="45882">MPSVKGVIKRSSSKLGAGKGSIAHIGSTPSKFRLDFFIQFVDGVKSDDAVCVVWERRDTLLATKAVMAKDSKAVFRENLTMQVTLFRRADGSGDGPKFDEKKAKFALKKNDADGKTLAKVHLNLADYVQGSTGTTFADIKLSGGVVMATKIEATFLSSGKGKGGGDGASSKMSAMTTGSGGLNDVDSSIGDDDSIFDDGDLDDLDDLAETARAPGGKSGTVPPSPSATASGAASPSSSSLTLRPSGEKDSAPLVAELRKRVAALEKSNGRLQLDLKDANTEMDALQAELEAATSSELSGTKAASEAKKQKDLIKALQREVHTLKLENAGLLEELDERAGDDEEDSSSSLSRLNQKNAQLTSEIQDLTQKLGREPEFLKVVEQLKVIKVQLATAIEDKEQALFLLKQSGRGVNSTASFSALGTPLSGSSSQYSIGGAV</sequence>
<reference evidence="1" key="1">
    <citation type="submission" date="2019-11" db="EMBL/GenBank/DDBJ databases">
        <title>Nori genome reveals adaptations in red seaweeds to the harsh intertidal environment.</title>
        <authorList>
            <person name="Wang D."/>
            <person name="Mao Y."/>
        </authorList>
    </citation>
    <scope>NUCLEOTIDE SEQUENCE</scope>
    <source>
        <tissue evidence="1">Gametophyte</tissue>
    </source>
</reference>
<dbReference type="EMBL" id="CM020619">
    <property type="protein sequence ID" value="KAK1863101.1"/>
    <property type="molecule type" value="Genomic_DNA"/>
</dbReference>
<organism evidence="1 2">
    <name type="scientific">Pyropia yezoensis</name>
    <name type="common">Susabi-nori</name>
    <name type="synonym">Porphyra yezoensis</name>
    <dbReference type="NCBI Taxonomy" id="2788"/>
    <lineage>
        <taxon>Eukaryota</taxon>
        <taxon>Rhodophyta</taxon>
        <taxon>Bangiophyceae</taxon>
        <taxon>Bangiales</taxon>
        <taxon>Bangiaceae</taxon>
        <taxon>Pyropia</taxon>
    </lineage>
</organism>
<dbReference type="Proteomes" id="UP000798662">
    <property type="component" value="Chromosome 2"/>
</dbReference>
<accession>A0ACC3BYH6</accession>
<protein>
    <submittedName>
        <fullName evidence="1">Uncharacterized protein</fullName>
    </submittedName>
</protein>
<evidence type="ECO:0000313" key="2">
    <source>
        <dbReference type="Proteomes" id="UP000798662"/>
    </source>
</evidence>